<dbReference type="SUPFAM" id="SSF57424">
    <property type="entry name" value="LDL receptor-like module"/>
    <property type="match status" value="1"/>
</dbReference>
<comment type="caution">
    <text evidence="2">Lacks conserved residue(s) required for the propagation of feature annotation.</text>
</comment>
<sequence length="144" mass="16518">MTHVIENIAHIRHVFLYGKFACQRYTFCKLGEFSCVQDKITCLPGKYACDGHIDCRSSEDETNCNHSNDFKIKTRGVYGEYTSKLRIKRLTPKFLGTFWCTTGHLISSKFDLKLDKNTEGSQRLAQNANSERCPGDLARRLTTR</sequence>
<keyword evidence="1 2" id="KW-1015">Disulfide bond</keyword>
<name>A0AAV4ERM9_9GAST</name>
<accession>A0AAV4ERM9</accession>
<dbReference type="SMART" id="SM00192">
    <property type="entry name" value="LDLa"/>
    <property type="match status" value="1"/>
</dbReference>
<evidence type="ECO:0000256" key="2">
    <source>
        <dbReference type="PROSITE-ProRule" id="PRU00124"/>
    </source>
</evidence>
<dbReference type="PROSITE" id="PS50068">
    <property type="entry name" value="LDLRA_2"/>
    <property type="match status" value="1"/>
</dbReference>
<organism evidence="3 4">
    <name type="scientific">Elysia marginata</name>
    <dbReference type="NCBI Taxonomy" id="1093978"/>
    <lineage>
        <taxon>Eukaryota</taxon>
        <taxon>Metazoa</taxon>
        <taxon>Spiralia</taxon>
        <taxon>Lophotrochozoa</taxon>
        <taxon>Mollusca</taxon>
        <taxon>Gastropoda</taxon>
        <taxon>Heterobranchia</taxon>
        <taxon>Euthyneura</taxon>
        <taxon>Panpulmonata</taxon>
        <taxon>Sacoglossa</taxon>
        <taxon>Placobranchoidea</taxon>
        <taxon>Plakobranchidae</taxon>
        <taxon>Elysia</taxon>
    </lineage>
</organism>
<dbReference type="AlphaFoldDB" id="A0AAV4ERM9"/>
<dbReference type="Proteomes" id="UP000762676">
    <property type="component" value="Unassembled WGS sequence"/>
</dbReference>
<feature type="disulfide bond" evidence="2">
    <location>
        <begin position="49"/>
        <end position="64"/>
    </location>
</feature>
<evidence type="ECO:0000313" key="3">
    <source>
        <dbReference type="EMBL" id="GFR63672.1"/>
    </source>
</evidence>
<reference evidence="3 4" key="1">
    <citation type="journal article" date="2021" name="Elife">
        <title>Chloroplast acquisition without the gene transfer in kleptoplastic sea slugs, Plakobranchus ocellatus.</title>
        <authorList>
            <person name="Maeda T."/>
            <person name="Takahashi S."/>
            <person name="Yoshida T."/>
            <person name="Shimamura S."/>
            <person name="Takaki Y."/>
            <person name="Nagai Y."/>
            <person name="Toyoda A."/>
            <person name="Suzuki Y."/>
            <person name="Arimoto A."/>
            <person name="Ishii H."/>
            <person name="Satoh N."/>
            <person name="Nishiyama T."/>
            <person name="Hasebe M."/>
            <person name="Maruyama T."/>
            <person name="Minagawa J."/>
            <person name="Obokata J."/>
            <person name="Shigenobu S."/>
        </authorList>
    </citation>
    <scope>NUCLEOTIDE SEQUENCE [LARGE SCALE GENOMIC DNA]</scope>
</reference>
<dbReference type="EMBL" id="BMAT01007415">
    <property type="protein sequence ID" value="GFR63672.1"/>
    <property type="molecule type" value="Genomic_DNA"/>
</dbReference>
<protein>
    <submittedName>
        <fullName evidence="3">Uncharacterized protein</fullName>
    </submittedName>
</protein>
<evidence type="ECO:0000313" key="4">
    <source>
        <dbReference type="Proteomes" id="UP000762676"/>
    </source>
</evidence>
<dbReference type="Pfam" id="PF00057">
    <property type="entry name" value="Ldl_recept_a"/>
    <property type="match status" value="1"/>
</dbReference>
<dbReference type="PROSITE" id="PS01209">
    <property type="entry name" value="LDLRA_1"/>
    <property type="match status" value="1"/>
</dbReference>
<proteinExistence type="predicted"/>
<comment type="caution">
    <text evidence="3">The sequence shown here is derived from an EMBL/GenBank/DDBJ whole genome shotgun (WGS) entry which is preliminary data.</text>
</comment>
<keyword evidence="4" id="KW-1185">Reference proteome</keyword>
<dbReference type="Gene3D" id="4.10.400.10">
    <property type="entry name" value="Low-density Lipoprotein Receptor"/>
    <property type="match status" value="1"/>
</dbReference>
<dbReference type="InterPro" id="IPR002172">
    <property type="entry name" value="LDrepeatLR_classA_rpt"/>
</dbReference>
<evidence type="ECO:0000256" key="1">
    <source>
        <dbReference type="ARBA" id="ARBA00023157"/>
    </source>
</evidence>
<dbReference type="InterPro" id="IPR023415">
    <property type="entry name" value="LDLR_class-A_CS"/>
</dbReference>
<dbReference type="InterPro" id="IPR036055">
    <property type="entry name" value="LDL_receptor-like_sf"/>
</dbReference>
<dbReference type="CDD" id="cd00112">
    <property type="entry name" value="LDLa"/>
    <property type="match status" value="1"/>
</dbReference>
<gene>
    <name evidence="3" type="ORF">ElyMa_003611300</name>
</gene>